<sequence>MAADPARVTAVRQIAADISWARTPNRTERTAPGHRASPLSLDYWIAQVRAEGVVREEDVEAAAQSAFRASQRARSLKAAETRKANAEQRRKPNTARRTA</sequence>
<gene>
    <name evidence="2" type="ORF">ACFFV7_51155</name>
</gene>
<protein>
    <submittedName>
        <fullName evidence="2">Uncharacterized protein</fullName>
    </submittedName>
</protein>
<organism evidence="2 3">
    <name type="scientific">Nonomuraea spiralis</name>
    <dbReference type="NCBI Taxonomy" id="46182"/>
    <lineage>
        <taxon>Bacteria</taxon>
        <taxon>Bacillati</taxon>
        <taxon>Actinomycetota</taxon>
        <taxon>Actinomycetes</taxon>
        <taxon>Streptosporangiales</taxon>
        <taxon>Streptosporangiaceae</taxon>
        <taxon>Nonomuraea</taxon>
    </lineage>
</organism>
<reference evidence="2 3" key="1">
    <citation type="submission" date="2024-09" db="EMBL/GenBank/DDBJ databases">
        <authorList>
            <person name="Sun Q."/>
            <person name="Mori K."/>
        </authorList>
    </citation>
    <scope>NUCLEOTIDE SEQUENCE [LARGE SCALE GENOMIC DNA]</scope>
    <source>
        <strain evidence="2 3">CCM 3426</strain>
    </source>
</reference>
<proteinExistence type="predicted"/>
<accession>A0ABV5IYR9</accession>
<keyword evidence="3" id="KW-1185">Reference proteome</keyword>
<feature type="compositionally biased region" description="Basic and acidic residues" evidence="1">
    <location>
        <begin position="77"/>
        <end position="90"/>
    </location>
</feature>
<dbReference type="RefSeq" id="WP_189648130.1">
    <property type="nucleotide sequence ID" value="NZ_BMRC01000006.1"/>
</dbReference>
<comment type="caution">
    <text evidence="2">The sequence shown here is derived from an EMBL/GenBank/DDBJ whole genome shotgun (WGS) entry which is preliminary data.</text>
</comment>
<evidence type="ECO:0000313" key="2">
    <source>
        <dbReference type="EMBL" id="MFB9209621.1"/>
    </source>
</evidence>
<dbReference type="EMBL" id="JBHMEI010000104">
    <property type="protein sequence ID" value="MFB9209621.1"/>
    <property type="molecule type" value="Genomic_DNA"/>
</dbReference>
<dbReference type="Proteomes" id="UP001589647">
    <property type="component" value="Unassembled WGS sequence"/>
</dbReference>
<evidence type="ECO:0000256" key="1">
    <source>
        <dbReference type="SAM" id="MobiDB-lite"/>
    </source>
</evidence>
<feature type="region of interest" description="Disordered" evidence="1">
    <location>
        <begin position="65"/>
        <end position="99"/>
    </location>
</feature>
<evidence type="ECO:0000313" key="3">
    <source>
        <dbReference type="Proteomes" id="UP001589647"/>
    </source>
</evidence>
<name>A0ABV5IYR9_9ACTN</name>